<dbReference type="GO" id="GO:0016567">
    <property type="term" value="P:protein ubiquitination"/>
    <property type="evidence" value="ECO:0007669"/>
    <property type="project" value="InterPro"/>
</dbReference>
<dbReference type="Pfam" id="PF04564">
    <property type="entry name" value="U-box"/>
    <property type="match status" value="2"/>
</dbReference>
<dbReference type="PANTHER" id="PTHR46573">
    <property type="entry name" value="WD REPEAT, SAM AND U-BOX DOMAIN-CONTAINING PROTEIN 1"/>
    <property type="match status" value="1"/>
</dbReference>
<dbReference type="AlphaFoldDB" id="A0A9W6BZB9"/>
<feature type="region of interest" description="Disordered" evidence="1">
    <location>
        <begin position="416"/>
        <end position="468"/>
    </location>
</feature>
<feature type="compositionally biased region" description="Acidic residues" evidence="1">
    <location>
        <begin position="1057"/>
        <end position="1071"/>
    </location>
</feature>
<feature type="region of interest" description="Disordered" evidence="1">
    <location>
        <begin position="1039"/>
        <end position="1071"/>
    </location>
</feature>
<dbReference type="Gene3D" id="1.10.246.220">
    <property type="match status" value="1"/>
</dbReference>
<feature type="compositionally biased region" description="Basic and acidic residues" evidence="1">
    <location>
        <begin position="623"/>
        <end position="636"/>
    </location>
</feature>
<dbReference type="InterPro" id="IPR052085">
    <property type="entry name" value="WD-SAM-U-box"/>
</dbReference>
<evidence type="ECO:0000256" key="1">
    <source>
        <dbReference type="SAM" id="MobiDB-lite"/>
    </source>
</evidence>
<protein>
    <recommendedName>
        <fullName evidence="7">U-box domain-containing protein</fullName>
    </recommendedName>
</protein>
<reference evidence="5 6" key="1">
    <citation type="journal article" date="2023" name="Commun. Biol.">
        <title>Reorganization of the ancestral sex-determining regions during the evolution of trioecy in Pleodorina starrii.</title>
        <authorList>
            <person name="Takahashi K."/>
            <person name="Suzuki S."/>
            <person name="Kawai-Toyooka H."/>
            <person name="Yamamoto K."/>
            <person name="Hamaji T."/>
            <person name="Ootsuki R."/>
            <person name="Yamaguchi H."/>
            <person name="Kawachi M."/>
            <person name="Higashiyama T."/>
            <person name="Nozaki H."/>
        </authorList>
    </citation>
    <scope>NUCLEOTIDE SEQUENCE [LARGE SCALE GENOMIC DNA]</scope>
    <source>
        <strain evidence="5 6">NIES-4479</strain>
    </source>
</reference>
<evidence type="ECO:0000313" key="6">
    <source>
        <dbReference type="Proteomes" id="UP001165080"/>
    </source>
</evidence>
<dbReference type="Gene3D" id="3.30.40.10">
    <property type="entry name" value="Zinc/RING finger domain, C3HC4 (zinc finger)"/>
    <property type="match status" value="2"/>
</dbReference>
<dbReference type="SUPFAM" id="SSF57850">
    <property type="entry name" value="RING/U-box"/>
    <property type="match status" value="2"/>
</dbReference>
<evidence type="ECO:0000259" key="2">
    <source>
        <dbReference type="PROSITE" id="PS50090"/>
    </source>
</evidence>
<feature type="compositionally biased region" description="Gly residues" evidence="1">
    <location>
        <begin position="311"/>
        <end position="320"/>
    </location>
</feature>
<dbReference type="InterPro" id="IPR017930">
    <property type="entry name" value="Myb_dom"/>
</dbReference>
<feature type="compositionally biased region" description="Low complexity" evidence="1">
    <location>
        <begin position="446"/>
        <end position="468"/>
    </location>
</feature>
<dbReference type="PANTHER" id="PTHR46573:SF1">
    <property type="entry name" value="WD REPEAT, SAM AND U-BOX DOMAIN-CONTAINING PROTEIN 1"/>
    <property type="match status" value="1"/>
</dbReference>
<accession>A0A9W6BZB9</accession>
<dbReference type="Gene3D" id="1.10.10.60">
    <property type="entry name" value="Homeodomain-like"/>
    <property type="match status" value="1"/>
</dbReference>
<evidence type="ECO:0000313" key="5">
    <source>
        <dbReference type="EMBL" id="GLC61028.1"/>
    </source>
</evidence>
<dbReference type="Pfam" id="PF00249">
    <property type="entry name" value="Myb_DNA-binding"/>
    <property type="match status" value="1"/>
</dbReference>
<dbReference type="Proteomes" id="UP001165080">
    <property type="component" value="Unassembled WGS sequence"/>
</dbReference>
<evidence type="ECO:0000259" key="4">
    <source>
        <dbReference type="PROSITE" id="PS51698"/>
    </source>
</evidence>
<comment type="caution">
    <text evidence="5">The sequence shown here is derived from an EMBL/GenBank/DDBJ whole genome shotgun (WGS) entry which is preliminary data.</text>
</comment>
<feature type="region of interest" description="Disordered" evidence="1">
    <location>
        <begin position="610"/>
        <end position="636"/>
    </location>
</feature>
<dbReference type="SUPFAM" id="SSF46689">
    <property type="entry name" value="Homeodomain-like"/>
    <property type="match status" value="1"/>
</dbReference>
<dbReference type="PROSITE" id="PS51698">
    <property type="entry name" value="U_BOX"/>
    <property type="match status" value="1"/>
</dbReference>
<dbReference type="InterPro" id="IPR009057">
    <property type="entry name" value="Homeodomain-like_sf"/>
</dbReference>
<dbReference type="GO" id="GO:0004842">
    <property type="term" value="F:ubiquitin-protein transferase activity"/>
    <property type="evidence" value="ECO:0007669"/>
    <property type="project" value="InterPro"/>
</dbReference>
<dbReference type="PROSITE" id="PS51294">
    <property type="entry name" value="HTH_MYB"/>
    <property type="match status" value="1"/>
</dbReference>
<proteinExistence type="predicted"/>
<name>A0A9W6BZB9_9CHLO</name>
<evidence type="ECO:0000259" key="3">
    <source>
        <dbReference type="PROSITE" id="PS51294"/>
    </source>
</evidence>
<feature type="region of interest" description="Disordered" evidence="1">
    <location>
        <begin position="342"/>
        <end position="373"/>
    </location>
</feature>
<feature type="domain" description="Myb-like" evidence="2">
    <location>
        <begin position="629"/>
        <end position="685"/>
    </location>
</feature>
<organism evidence="5 6">
    <name type="scientific">Pleodorina starrii</name>
    <dbReference type="NCBI Taxonomy" id="330485"/>
    <lineage>
        <taxon>Eukaryota</taxon>
        <taxon>Viridiplantae</taxon>
        <taxon>Chlorophyta</taxon>
        <taxon>core chlorophytes</taxon>
        <taxon>Chlorophyceae</taxon>
        <taxon>CS clade</taxon>
        <taxon>Chlamydomonadales</taxon>
        <taxon>Volvocaceae</taxon>
        <taxon>Pleodorina</taxon>
    </lineage>
</organism>
<dbReference type="PROSITE" id="PS50090">
    <property type="entry name" value="MYB_LIKE"/>
    <property type="match status" value="2"/>
</dbReference>
<feature type="domain" description="HTH myb-type" evidence="3">
    <location>
        <begin position="760"/>
        <end position="813"/>
    </location>
</feature>
<feature type="region of interest" description="Disordered" evidence="1">
    <location>
        <begin position="269"/>
        <end position="320"/>
    </location>
</feature>
<feature type="domain" description="U-box" evidence="4">
    <location>
        <begin position="149"/>
        <end position="224"/>
    </location>
</feature>
<feature type="compositionally biased region" description="Low complexity" evidence="1">
    <location>
        <begin position="610"/>
        <end position="622"/>
    </location>
</feature>
<feature type="compositionally biased region" description="Low complexity" evidence="1">
    <location>
        <begin position="354"/>
        <end position="369"/>
    </location>
</feature>
<dbReference type="EMBL" id="BRXU01000041">
    <property type="protein sequence ID" value="GLC61028.1"/>
    <property type="molecule type" value="Genomic_DNA"/>
</dbReference>
<dbReference type="CDD" id="cd11660">
    <property type="entry name" value="SANT_TRF"/>
    <property type="match status" value="1"/>
</dbReference>
<evidence type="ECO:0008006" key="7">
    <source>
        <dbReference type="Google" id="ProtNLM"/>
    </source>
</evidence>
<gene>
    <name evidence="5" type="primary">PLEST011026</name>
    <name evidence="5" type="ORF">PLESTB_001708200</name>
</gene>
<feature type="compositionally biased region" description="Low complexity" evidence="1">
    <location>
        <begin position="278"/>
        <end position="292"/>
    </location>
</feature>
<dbReference type="InterPro" id="IPR001005">
    <property type="entry name" value="SANT/Myb"/>
</dbReference>
<dbReference type="SMART" id="SM00504">
    <property type="entry name" value="Ubox"/>
    <property type="match status" value="1"/>
</dbReference>
<keyword evidence="6" id="KW-1185">Reference proteome</keyword>
<sequence>MESHVPKRARSERRYLLFSSVNKVPSEYICPLSWRIMDDPVLDPDAHDGRAMERDAFEEHQRTYGVRPLTGLPAIPSSRVRTMVNLQRVISHFLSGVEDTSQQQPLHKRSRLDEPAVSLPCPLSTSGQPQAGVTAPTLRPALNLAAECEVPAPFFCPLSRCVMSDPVVDRRDPGASMERAAAEAHVAQYGTNPFTGEPMATSDLVPDKGLWNAINRWLAKHSGTHELRLHIRPVAAHNNYTDASPNSGGDTATTAAAAKAAPGLVTVQEPAGPDQVQHSVASTETAAAVTHAGVPSHASAEAHRTAASMGSAGGTGVSGNGGSASGAGGNAAGGGSGAGIARAAGSRGTGSSSGAGDSSSGSSGTSGIGTDDEGCGTGAAAGAVGGGHGGVGAVWNAATGCDPSTVHHQLQPGVMAAGRSESNRSSGDRLPMDAAEWASGAGGGSSDQQQTGRGPTAAEDAQQQATAAPAVFAAAEATADDGGGGNPAVAALVTGRPYINETAGGSCLGRFPGHEGPGPGLDWPPPGLLERWPPTAREAAEAGTASDAAQQAVAAAEAVVAGAAGGRQASAAAAQAAALWAAAAPPGIAPVMHRKVPGDRWGMSYMQEGAGPQQTAGAAQAEAGREEGVHRRGKDRYTDEELEALVEGLEQCGFNSSCWAEIKATKPQLSKRTEIALLMKWRGLVRHAASGWTGRFSNRVQPSLMRRISRLLEQNDPDVVWGGRCQQQAAEVESSEPEAATDDDTQWHAAARGSNLGETRKQRYTDEELHVLLDSLLEYGYDWQKILEKNPIFHGRTESSVRQKWMSLRVWAERGWEGKPNGRGGPRAAMDVRAKVEAVLGSEAAAEVKAAGRVARYTEQEVEALVDGLSEFGWDVGAILDKWPVLRSRNETSLRLKWESLRVLAARGWATNKRGQEPPAEHVRRKIEALEDAERTRDDVSVPQRQLIGMSTQILVPDDIVLELLDARVLKAEVSVQVREEGFKTHSQIHAATLRSNLHNNRHRLVYCTSLRKVLCGKEITGWEVTPKKTLLVMIRVPTSGGDFDGDDDGDGSRSGEDDEEEGEEEVDDRG</sequence>
<feature type="domain" description="Myb-like" evidence="2">
    <location>
        <begin position="756"/>
        <end position="809"/>
    </location>
</feature>
<dbReference type="InterPro" id="IPR013083">
    <property type="entry name" value="Znf_RING/FYVE/PHD"/>
</dbReference>
<dbReference type="InterPro" id="IPR003613">
    <property type="entry name" value="Ubox_domain"/>
</dbReference>
<dbReference type="SMART" id="SM00717">
    <property type="entry name" value="SANT"/>
    <property type="match status" value="3"/>
</dbReference>